<dbReference type="InterPro" id="IPR017938">
    <property type="entry name" value="Riboflavin_synthase-like_b-brl"/>
</dbReference>
<dbReference type="InterPro" id="IPR036400">
    <property type="entry name" value="Cyt_B5-like_heme/steroid_sf"/>
</dbReference>
<dbReference type="GO" id="GO:0019441">
    <property type="term" value="P:L-tryptophan catabolic process to kynurenine"/>
    <property type="evidence" value="ECO:0007669"/>
    <property type="project" value="InterPro"/>
</dbReference>
<dbReference type="SUPFAM" id="SSF55856">
    <property type="entry name" value="Cytochrome b5-like heme/steroid binding domain"/>
    <property type="match status" value="1"/>
</dbReference>
<dbReference type="Gene3D" id="1.20.58.480">
    <property type="match status" value="1"/>
</dbReference>
<dbReference type="Pfam" id="PF00175">
    <property type="entry name" value="NAD_binding_1"/>
    <property type="match status" value="1"/>
</dbReference>
<sequence length="1455" mass="161187">MTAASERSCPVAGSIREKYPSCFAESSPQSRGPRGCSFSGFSQPGDLHVAFDIPRGVDPVEWLRMRERKSINQLLYRNIPSTKEIDATKSQAELDALNGKEQDVLAVALGAPARQVMLRAEEIGPRTGWRDGYLSTEHGFCPPDYDEAAGALARSAGRIWSDLCERMPGCVSRGRVREAIAALPIVEGTEAVIPDRALWAALVSLGLLCSIYRFEDKYDGNEGVTSVLATKTRPNCLMGDDLGEELCGIPRSIALPYYHVSHRMGRALPHLTFVDQSSYNLKIKDATSTYPAEVTFLKGVAETSASFQHGPDAIAACQEHVMHRNVEDLLQEMIRLKEILERMPNAFHSISTNPNSGENYVPVQQWVRWAKFSAPLSKRCPASSGLQFPPYLVMDAFLGRKKYTSFLGAEGVHLRAWLPSNLRAFIAAIEYHYRVPEFVEKSGDPRLIGVLDGIVEAYTGERGFMGVHRYKVFGILEVAAKTGRSETNGASGAADGSRPWEETHRQFSEAMKERLEPYRGNLSVEPHQMRGTFEECRYVSRVLNRMPVDSDPNRSMALVTLDIQETGITFMPGDRLAVMPLNSWKECAKVAAAFGLEEHIDSVVDFKDTWNRFGNHLASVKRNNWRKLTVTDILRHGHLAPITKDLALKVHTLLHASSPSVLQVLATDEWPVRGSLGDMLQDALMDTSPHIWDRAFSLEDLSWLAELIPLEVPRTYSIASYAEELLPSTVDLVVSRAEYKLYSTFARQEDTTQVGVSSGFLNPLPVCEEMPSNDEILIGVSRPAAFQLPFDSMAPCAFFAGGSGVAPFRGFWQARLAASGLSGGTNHLYLGVQSREKFCFEDELRELVKLDFMKVHVAFSRDSRGLAYDSEAHDLVEKQVPPRYIDALLVEQGSTICDLVMSKKQGGLGGHLYVCGSLGVFDAVMTGIRNAIYKYRTATMDNVDLILNKAFAERRFMLDIFVTPRPLPCNLPTIPLSQLALHTGHRPESRMWIGVHGSIYDVTDFCPMHPGGTLIIKSNAGVDCSKSFDNLAHTNNPEVRSLLTKYFVGHLTPKPEYHGENELSTFYDLWASYLRTTVETLVSHQFEMYEIMGASLESSSSHSPAGSNNIWLRETLPNIIAVRTFYAYQSRLLQGGFAALFGAKLQELVLRLSFVLANTSGPGSDTKLPDVLGTVARAKLSADAAACTNEVGLVGQFVCDGDASLRFQERGVFAYAAKSVELDIELLEDLRQEACIGMDAFDSIAADFPTPDTEDDPDHSSDRLIALSAVLLQILERMACRLATFYAQLAQCSVYRPELELNPARSRWALVRRYIHDGSLFGLANGAESNVATKQHSSRYLSRSSPNQKIDFDKLMSQVQSSLEYARQGARANTPAQPTLNAVHQERGKSTGVLSVVANRENAGASRAMSIFVEKNKRSIRRLSKLPSGPLDLEELRKALHRRLVTKPEFYCIVA</sequence>
<evidence type="ECO:0000256" key="5">
    <source>
        <dbReference type="ARBA" id="ARBA00023797"/>
    </source>
</evidence>
<dbReference type="PANTHER" id="PTHR19384:SF17">
    <property type="entry name" value="NADPH--CYTOCHROME P450 REDUCTASE"/>
    <property type="match status" value="1"/>
</dbReference>
<dbReference type="GO" id="GO:0046872">
    <property type="term" value="F:metal ion binding"/>
    <property type="evidence" value="ECO:0007669"/>
    <property type="project" value="InterPro"/>
</dbReference>
<dbReference type="EC" id="1.6.2.4" evidence="5"/>
<evidence type="ECO:0000256" key="3">
    <source>
        <dbReference type="ARBA" id="ARBA00022827"/>
    </source>
</evidence>
<dbReference type="SUPFAM" id="SSF140959">
    <property type="entry name" value="Indolic compounds 2,3-dioxygenase-like"/>
    <property type="match status" value="1"/>
</dbReference>
<dbReference type="Gene3D" id="3.40.50.80">
    <property type="entry name" value="Nucleotide-binding domain of ferredoxin-NADP reductase (FNR) module"/>
    <property type="match status" value="1"/>
</dbReference>
<dbReference type="InterPro" id="IPR001199">
    <property type="entry name" value="Cyt_B5-like_heme/steroid-bd"/>
</dbReference>
<dbReference type="InterPro" id="IPR003097">
    <property type="entry name" value="CysJ-like_FAD-binding"/>
</dbReference>
<dbReference type="InterPro" id="IPR039261">
    <property type="entry name" value="FNR_nucleotide-bd"/>
</dbReference>
<dbReference type="GO" id="GO:0020037">
    <property type="term" value="F:heme binding"/>
    <property type="evidence" value="ECO:0007669"/>
    <property type="project" value="InterPro"/>
</dbReference>
<dbReference type="RefSeq" id="XP_044723672.1">
    <property type="nucleotide sequence ID" value="XM_044862646.1"/>
</dbReference>
<dbReference type="EMBL" id="JAIZPD010000003">
    <property type="protein sequence ID" value="KAH0966159.1"/>
    <property type="molecule type" value="Genomic_DNA"/>
</dbReference>
<dbReference type="Pfam" id="PF00173">
    <property type="entry name" value="Cyt-b5"/>
    <property type="match status" value="1"/>
</dbReference>
<keyword evidence="2" id="KW-0285">Flavoprotein</keyword>
<dbReference type="Gene3D" id="1.20.990.10">
    <property type="entry name" value="NADPH-cytochrome p450 Reductase, Chain A, domain 3"/>
    <property type="match status" value="1"/>
</dbReference>
<dbReference type="GeneID" id="68353304"/>
<accession>A0A9P8N3I5</accession>
<feature type="domain" description="Cytochrome b5 heme-binding" evidence="6">
    <location>
        <begin position="971"/>
        <end position="1052"/>
    </location>
</feature>
<dbReference type="GO" id="GO:0005829">
    <property type="term" value="C:cytosol"/>
    <property type="evidence" value="ECO:0007669"/>
    <property type="project" value="TreeGrafter"/>
</dbReference>
<evidence type="ECO:0000313" key="8">
    <source>
        <dbReference type="Proteomes" id="UP000824596"/>
    </source>
</evidence>
<keyword evidence="4" id="KW-0560">Oxidoreductase</keyword>
<evidence type="ECO:0000256" key="1">
    <source>
        <dbReference type="ARBA" id="ARBA00001974"/>
    </source>
</evidence>
<evidence type="ECO:0000256" key="2">
    <source>
        <dbReference type="ARBA" id="ARBA00022630"/>
    </source>
</evidence>
<organism evidence="7 8">
    <name type="scientific">Hirsutella rhossiliensis</name>
    <dbReference type="NCBI Taxonomy" id="111463"/>
    <lineage>
        <taxon>Eukaryota</taxon>
        <taxon>Fungi</taxon>
        <taxon>Dikarya</taxon>
        <taxon>Ascomycota</taxon>
        <taxon>Pezizomycotina</taxon>
        <taxon>Sordariomycetes</taxon>
        <taxon>Hypocreomycetidae</taxon>
        <taxon>Hypocreales</taxon>
        <taxon>Ophiocordycipitaceae</taxon>
        <taxon>Hirsutella</taxon>
    </lineage>
</organism>
<keyword evidence="8" id="KW-1185">Reference proteome</keyword>
<dbReference type="PROSITE" id="PS50255">
    <property type="entry name" value="CYTOCHROME_B5_2"/>
    <property type="match status" value="1"/>
</dbReference>
<comment type="caution">
    <text evidence="7">The sequence shown here is derived from an EMBL/GenBank/DDBJ whole genome shotgun (WGS) entry which is preliminary data.</text>
</comment>
<dbReference type="SMART" id="SM01117">
    <property type="entry name" value="Cyt-b5"/>
    <property type="match status" value="1"/>
</dbReference>
<dbReference type="GO" id="GO:0003958">
    <property type="term" value="F:NADPH-hemoprotein reductase activity"/>
    <property type="evidence" value="ECO:0007669"/>
    <property type="project" value="UniProtKB-EC"/>
</dbReference>
<dbReference type="Gene3D" id="2.40.30.10">
    <property type="entry name" value="Translation factors"/>
    <property type="match status" value="2"/>
</dbReference>
<dbReference type="Proteomes" id="UP000824596">
    <property type="component" value="Unassembled WGS sequence"/>
</dbReference>
<proteinExistence type="predicted"/>
<protein>
    <recommendedName>
        <fullName evidence="5">NADPH--hemoprotein reductase</fullName>
        <ecNumber evidence="5">1.6.2.4</ecNumber>
    </recommendedName>
</protein>
<dbReference type="InterPro" id="IPR001709">
    <property type="entry name" value="Flavoprot_Pyr_Nucl_cyt_Rdtase"/>
</dbReference>
<dbReference type="InterPro" id="IPR037217">
    <property type="entry name" value="Trp/Indoleamine_2_3_dOase-like"/>
</dbReference>
<dbReference type="Pfam" id="PF00667">
    <property type="entry name" value="FAD_binding_1"/>
    <property type="match status" value="1"/>
</dbReference>
<dbReference type="Gene3D" id="3.10.120.10">
    <property type="entry name" value="Cytochrome b5-like heme/steroid binding domain"/>
    <property type="match status" value="1"/>
</dbReference>
<dbReference type="GO" id="GO:0050660">
    <property type="term" value="F:flavin adenine dinucleotide binding"/>
    <property type="evidence" value="ECO:0007669"/>
    <property type="project" value="TreeGrafter"/>
</dbReference>
<dbReference type="SUPFAM" id="SSF63380">
    <property type="entry name" value="Riboflavin synthase domain-like"/>
    <property type="match status" value="1"/>
</dbReference>
<dbReference type="PRINTS" id="PR00371">
    <property type="entry name" value="FPNCR"/>
</dbReference>
<keyword evidence="3" id="KW-0274">FAD</keyword>
<dbReference type="InterPro" id="IPR001433">
    <property type="entry name" value="OxRdtase_FAD/NAD-bd"/>
</dbReference>
<evidence type="ECO:0000256" key="4">
    <source>
        <dbReference type="ARBA" id="ARBA00023002"/>
    </source>
</evidence>
<comment type="cofactor">
    <cofactor evidence="1">
        <name>FAD</name>
        <dbReference type="ChEBI" id="CHEBI:57692"/>
    </cofactor>
</comment>
<name>A0A9P8N3I5_9HYPO</name>
<dbReference type="OrthoDB" id="260519at2759"/>
<dbReference type="InterPro" id="IPR023173">
    <property type="entry name" value="NADPH_Cyt_P450_Rdtase_alpha"/>
</dbReference>
<gene>
    <name evidence="7" type="ORF">HRG_04175</name>
</gene>
<dbReference type="SUPFAM" id="SSF52343">
    <property type="entry name" value="Ferredoxin reductase-like, C-terminal NADP-linked domain"/>
    <property type="match status" value="1"/>
</dbReference>
<dbReference type="GO" id="GO:0010181">
    <property type="term" value="F:FMN binding"/>
    <property type="evidence" value="ECO:0007669"/>
    <property type="project" value="TreeGrafter"/>
</dbReference>
<dbReference type="PANTHER" id="PTHR19384">
    <property type="entry name" value="NITRIC OXIDE SYNTHASE-RELATED"/>
    <property type="match status" value="1"/>
</dbReference>
<evidence type="ECO:0000259" key="6">
    <source>
        <dbReference type="PROSITE" id="PS50255"/>
    </source>
</evidence>
<dbReference type="PRINTS" id="PR00363">
    <property type="entry name" value="CYTOCHROMEB5"/>
</dbReference>
<evidence type="ECO:0000313" key="7">
    <source>
        <dbReference type="EMBL" id="KAH0966159.1"/>
    </source>
</evidence>
<reference evidence="7" key="1">
    <citation type="submission" date="2021-09" db="EMBL/GenBank/DDBJ databases">
        <title>A high-quality genome of the endoparasitic fungus Hirsutella rhossiliensis with a comparison of Hirsutella genomes reveals transposable elements contributing to genome size variation.</title>
        <authorList>
            <person name="Lin R."/>
            <person name="Jiao Y."/>
            <person name="Sun X."/>
            <person name="Ling J."/>
            <person name="Xie B."/>
            <person name="Cheng X."/>
        </authorList>
    </citation>
    <scope>NUCLEOTIDE SEQUENCE</scope>
    <source>
        <strain evidence="7">HR02</strain>
    </source>
</reference>